<comment type="caution">
    <text evidence="3">The sequence shown here is derived from an EMBL/GenBank/DDBJ whole genome shotgun (WGS) entry which is preliminary data.</text>
</comment>
<name>A0ABQ3N8S5_9BACI</name>
<reference evidence="3 4" key="1">
    <citation type="journal article" date="2022" name="Int. J. Syst. Evol. Microbiol.">
        <title>Neobacillus kokaensis sp. nov., isolated from soil.</title>
        <authorList>
            <person name="Yuki K."/>
            <person name="Matsubara H."/>
            <person name="Yamaguchi S."/>
        </authorList>
    </citation>
    <scope>NUCLEOTIDE SEQUENCE [LARGE SCALE GENOMIC DNA]</scope>
    <source>
        <strain evidence="3 4">LOB 377</strain>
    </source>
</reference>
<proteinExistence type="predicted"/>
<feature type="compositionally biased region" description="Polar residues" evidence="1">
    <location>
        <begin position="336"/>
        <end position="353"/>
    </location>
</feature>
<dbReference type="InterPro" id="IPR038610">
    <property type="entry name" value="FliK-like_C_sf"/>
</dbReference>
<keyword evidence="4" id="KW-1185">Reference proteome</keyword>
<sequence length="387" mass="42003">MAEVIQLSGIQTSGNNGQARVTEKGKEGEPASTFDALLQLIGQQEGKDGELIPAEIQSIQLPILQQNIVIVPVLQEKTTIPAVEQSQGELPTLKQSMGSTAAGQMVETKPEYTSLNRLSTLPLAQGATKLAKEIVNSDVSDPIIPNLDTSEKTGDLKQHVLLAGTSKSHISLETGKEQNLTAFQMKLSEDSNQTESPNTNQTGQLQLPNEFSLINHTTTDQPTLDGKTVLTETVRAAHFEQDMKQFIQPAIHVTGSDEGFEAVFTLAPKHLGKVDVKVTIQDGQVTAEFLTSTSLGKDLLETHVQALRSSLETQGLQVGKIDISQQPSNTNTNTNFVGTFSQSGDSHGRQGQQESRKRSDQHLIQAKEQTRAYDIQTDWVSQINTTA</sequence>
<protein>
    <recommendedName>
        <fullName evidence="2">Flagellar hook-length control protein-like C-terminal domain-containing protein</fullName>
    </recommendedName>
</protein>
<dbReference type="PANTHER" id="PTHR37533:SF2">
    <property type="entry name" value="FLAGELLAR HOOK-LENGTH CONTROL PROTEIN"/>
    <property type="match status" value="1"/>
</dbReference>
<dbReference type="Gene3D" id="3.30.750.140">
    <property type="match status" value="1"/>
</dbReference>
<dbReference type="Proteomes" id="UP000637074">
    <property type="component" value="Unassembled WGS sequence"/>
</dbReference>
<dbReference type="RefSeq" id="WP_191275050.1">
    <property type="nucleotide sequence ID" value="NZ_BNDS01000017.1"/>
</dbReference>
<feature type="region of interest" description="Disordered" evidence="1">
    <location>
        <begin position="322"/>
        <end position="363"/>
    </location>
</feature>
<accession>A0ABQ3N8S5</accession>
<evidence type="ECO:0000259" key="2">
    <source>
        <dbReference type="Pfam" id="PF02120"/>
    </source>
</evidence>
<dbReference type="PANTHER" id="PTHR37533">
    <property type="entry name" value="FLAGELLAR HOOK-LENGTH CONTROL PROTEIN"/>
    <property type="match status" value="1"/>
</dbReference>
<feature type="domain" description="Flagellar hook-length control protein-like C-terminal" evidence="2">
    <location>
        <begin position="257"/>
        <end position="331"/>
    </location>
</feature>
<evidence type="ECO:0000256" key="1">
    <source>
        <dbReference type="SAM" id="MobiDB-lite"/>
    </source>
</evidence>
<dbReference type="CDD" id="cd17470">
    <property type="entry name" value="T3SS_Flik_C"/>
    <property type="match status" value="1"/>
</dbReference>
<dbReference type="EMBL" id="BNDS01000017">
    <property type="protein sequence ID" value="GHH99987.1"/>
    <property type="molecule type" value="Genomic_DNA"/>
</dbReference>
<evidence type="ECO:0000313" key="4">
    <source>
        <dbReference type="Proteomes" id="UP000637074"/>
    </source>
</evidence>
<dbReference type="InterPro" id="IPR021136">
    <property type="entry name" value="Flagellar_hook_control-like_C"/>
</dbReference>
<organism evidence="3 4">
    <name type="scientific">Neobacillus kokaensis</name>
    <dbReference type="NCBI Taxonomy" id="2759023"/>
    <lineage>
        <taxon>Bacteria</taxon>
        <taxon>Bacillati</taxon>
        <taxon>Bacillota</taxon>
        <taxon>Bacilli</taxon>
        <taxon>Bacillales</taxon>
        <taxon>Bacillaceae</taxon>
        <taxon>Neobacillus</taxon>
    </lineage>
</organism>
<dbReference type="InterPro" id="IPR052563">
    <property type="entry name" value="FliK"/>
</dbReference>
<dbReference type="Pfam" id="PF02120">
    <property type="entry name" value="Flg_hook"/>
    <property type="match status" value="1"/>
</dbReference>
<evidence type="ECO:0000313" key="3">
    <source>
        <dbReference type="EMBL" id="GHH99987.1"/>
    </source>
</evidence>
<gene>
    <name evidence="3" type="ORF">AM1BK_35300</name>
</gene>